<evidence type="ECO:0000259" key="1">
    <source>
        <dbReference type="Pfam" id="PF20068"/>
    </source>
</evidence>
<dbReference type="Proteomes" id="UP000215223">
    <property type="component" value="Unassembled WGS sequence"/>
</dbReference>
<keyword evidence="3" id="KW-1185">Reference proteome</keyword>
<dbReference type="OrthoDB" id="3078539at2"/>
<reference evidence="2 3" key="1">
    <citation type="submission" date="2017-07" db="EMBL/GenBank/DDBJ databases">
        <title>Amycolatopsis thailandensis Genome sequencing and assembly.</title>
        <authorList>
            <person name="Kaur N."/>
            <person name="Mayilraj S."/>
        </authorList>
    </citation>
    <scope>NUCLEOTIDE SEQUENCE [LARGE SCALE GENOMIC DNA]</scope>
    <source>
        <strain evidence="2 3">JCM 16380</strain>
    </source>
</reference>
<evidence type="ECO:0000313" key="3">
    <source>
        <dbReference type="Proteomes" id="UP000215223"/>
    </source>
</evidence>
<accession>A0A229SDV6</accession>
<evidence type="ECO:0000313" key="2">
    <source>
        <dbReference type="EMBL" id="OXM57030.1"/>
    </source>
</evidence>
<dbReference type="Pfam" id="PF20068">
    <property type="entry name" value="Amphi-Trp"/>
    <property type="match status" value="1"/>
</dbReference>
<gene>
    <name evidence="2" type="ORF">CFP71_10195</name>
</gene>
<protein>
    <submittedName>
        <fullName evidence="2">Amphi-Trp domain-containing protein</fullName>
    </submittedName>
</protein>
<feature type="domain" description="Amphi-Trp" evidence="1">
    <location>
        <begin position="7"/>
        <end position="78"/>
    </location>
</feature>
<comment type="caution">
    <text evidence="2">The sequence shown here is derived from an EMBL/GenBank/DDBJ whole genome shotgun (WGS) entry which is preliminary data.</text>
</comment>
<name>A0A229SDV6_9PSEU</name>
<organism evidence="2 3">
    <name type="scientific">Amycolatopsis thailandensis</name>
    <dbReference type="NCBI Taxonomy" id="589330"/>
    <lineage>
        <taxon>Bacteria</taxon>
        <taxon>Bacillati</taxon>
        <taxon>Actinomycetota</taxon>
        <taxon>Actinomycetes</taxon>
        <taxon>Pseudonocardiales</taxon>
        <taxon>Pseudonocardiaceae</taxon>
        <taxon>Amycolatopsis</taxon>
    </lineage>
</organism>
<dbReference type="EMBL" id="NMQT01000032">
    <property type="protein sequence ID" value="OXM57030.1"/>
    <property type="molecule type" value="Genomic_DNA"/>
</dbReference>
<sequence>MTAPRDVERVYSTADVVAKLRRLADALESETSFRIQIAGERFRVPARAQFSIEHERGDGEEEVEFQLKWKIEETDSDDDSEGTVV</sequence>
<proteinExistence type="predicted"/>
<dbReference type="AlphaFoldDB" id="A0A229SDV6"/>
<dbReference type="InterPro" id="IPR027598">
    <property type="entry name" value="Amphi-Trp_dom"/>
</dbReference>
<dbReference type="NCBIfam" id="TIGR04354">
    <property type="entry name" value="amphi-Trp"/>
    <property type="match status" value="1"/>
</dbReference>